<dbReference type="Proteomes" id="UP000694387">
    <property type="component" value="Chromosome 3"/>
</dbReference>
<gene>
    <name evidence="1" type="primary">ATP6V1B2</name>
</gene>
<accession>A0A9L0JS82</accession>
<keyword evidence="2" id="KW-1185">Reference proteome</keyword>
<reference evidence="1" key="2">
    <citation type="submission" date="2025-08" db="UniProtKB">
        <authorList>
            <consortium name="Ensembl"/>
        </authorList>
    </citation>
    <scope>IDENTIFICATION</scope>
</reference>
<name>A0A9L0JS82_EQUAS</name>
<evidence type="ECO:0000313" key="2">
    <source>
        <dbReference type="Proteomes" id="UP000694387"/>
    </source>
</evidence>
<dbReference type="GeneTree" id="ENSGT00940000155068"/>
<reference evidence="1 2" key="1">
    <citation type="journal article" date="2020" name="Nat. Commun.">
        <title>Donkey genomes provide new insights into domestication and selection for coat color.</title>
        <authorList>
            <person name="Wang"/>
            <person name="C."/>
            <person name="Li"/>
            <person name="H."/>
            <person name="Guo"/>
            <person name="Y."/>
            <person name="Huang"/>
            <person name="J."/>
            <person name="Sun"/>
            <person name="Y."/>
            <person name="Min"/>
            <person name="J."/>
            <person name="Wang"/>
            <person name="J."/>
            <person name="Fang"/>
            <person name="X."/>
            <person name="Zhao"/>
            <person name="Z."/>
            <person name="Wang"/>
            <person name="S."/>
            <person name="Zhang"/>
            <person name="Y."/>
            <person name="Liu"/>
            <person name="Q."/>
            <person name="Jiang"/>
            <person name="Q."/>
            <person name="Wang"/>
            <person name="X."/>
            <person name="Guo"/>
            <person name="Y."/>
            <person name="Yang"/>
            <person name="C."/>
            <person name="Wang"/>
            <person name="Y."/>
            <person name="Tian"/>
            <person name="F."/>
            <person name="Zhuang"/>
            <person name="G."/>
            <person name="Fan"/>
            <person name="Y."/>
            <person name="Gao"/>
            <person name="Q."/>
            <person name="Li"/>
            <person name="Y."/>
            <person name="Ju"/>
            <person name="Z."/>
            <person name="Li"/>
            <person name="J."/>
            <person name="Li"/>
            <person name="R."/>
            <person name="Hou"/>
            <person name="M."/>
            <person name="Yang"/>
            <person name="G."/>
            <person name="Liu"/>
            <person name="G."/>
            <person name="Liu"/>
            <person name="W."/>
            <person name="Guo"/>
            <person name="J."/>
            <person name="Pan"/>
            <person name="S."/>
            <person name="Fan"/>
            <person name="G."/>
            <person name="Zhang"/>
            <person name="W."/>
            <person name="Zhang"/>
            <person name="R."/>
            <person name="Yu"/>
            <person name="J."/>
            <person name="Zhang"/>
            <person name="X."/>
            <person name="Yin"/>
            <person name="Q."/>
            <person name="Ji"/>
            <person name="C."/>
            <person name="Jin"/>
            <person name="Y."/>
            <person name="Yue"/>
            <person name="G."/>
            <person name="Liu"/>
            <person name="M."/>
            <person name="Xu"/>
            <person name="J."/>
            <person name="Liu"/>
            <person name="S."/>
            <person name="Jordana"/>
            <person name="J."/>
            <person name="Noce"/>
            <person name="A."/>
            <person name="Amills"/>
            <person name="M."/>
            <person name="Wu"/>
            <person name="D.D."/>
            <person name="Li"/>
            <person name="S."/>
            <person name="Zhou"/>
            <person name="X. and Zhong"/>
            <person name="J."/>
        </authorList>
    </citation>
    <scope>NUCLEOTIDE SEQUENCE [LARGE SCALE GENOMIC DNA]</scope>
</reference>
<dbReference type="Ensembl" id="ENSEAST00005058748.1">
    <property type="protein sequence ID" value="ENSEASP00005052010.1"/>
    <property type="gene ID" value="ENSEASG00005018867.2"/>
</dbReference>
<protein>
    <submittedName>
        <fullName evidence="1">ATPase H+ transporting V1 subunit B2</fullName>
    </submittedName>
</protein>
<reference evidence="1" key="3">
    <citation type="submission" date="2025-09" db="UniProtKB">
        <authorList>
            <consortium name="Ensembl"/>
        </authorList>
    </citation>
    <scope>IDENTIFICATION</scope>
</reference>
<organism evidence="1 2">
    <name type="scientific">Equus asinus</name>
    <name type="common">Donkey</name>
    <name type="synonym">Equus africanus asinus</name>
    <dbReference type="NCBI Taxonomy" id="9793"/>
    <lineage>
        <taxon>Eukaryota</taxon>
        <taxon>Metazoa</taxon>
        <taxon>Chordata</taxon>
        <taxon>Craniata</taxon>
        <taxon>Vertebrata</taxon>
        <taxon>Euteleostomi</taxon>
        <taxon>Mammalia</taxon>
        <taxon>Eutheria</taxon>
        <taxon>Laurasiatheria</taxon>
        <taxon>Perissodactyla</taxon>
        <taxon>Equidae</taxon>
        <taxon>Equus</taxon>
    </lineage>
</organism>
<proteinExistence type="predicted"/>
<sequence length="118" mass="12984">MALRAMRGIVNGAAPELPVPAGGPALGSREQALAVGRNYLSQPRLTYKTVSGVNGPLVILDHVKIKSQKTLFRNWIYCGACLWPRVPHLQKLLKNKQKSQSYLTGLLGKKPIMFMCVL</sequence>
<evidence type="ECO:0000313" key="1">
    <source>
        <dbReference type="Ensembl" id="ENSEASP00005052010.1"/>
    </source>
</evidence>
<dbReference type="AlphaFoldDB" id="A0A9L0JS82"/>